<comment type="caution">
    <text evidence="1">The sequence shown here is derived from an EMBL/GenBank/DDBJ whole genome shotgun (WGS) entry which is preliminary data.</text>
</comment>
<gene>
    <name evidence="1" type="ORF">LPJ64_002645</name>
</gene>
<name>A0A9W7XN89_9FUNG</name>
<reference evidence="1" key="1">
    <citation type="submission" date="2022-07" db="EMBL/GenBank/DDBJ databases">
        <title>Phylogenomic reconstructions and comparative analyses of Kickxellomycotina fungi.</title>
        <authorList>
            <person name="Reynolds N.K."/>
            <person name="Stajich J.E."/>
            <person name="Barry K."/>
            <person name="Grigoriev I.V."/>
            <person name="Crous P."/>
            <person name="Smith M.E."/>
        </authorList>
    </citation>
    <scope>NUCLEOTIDE SEQUENCE</scope>
    <source>
        <strain evidence="1">NBRC 105413</strain>
    </source>
</reference>
<dbReference type="Proteomes" id="UP001145021">
    <property type="component" value="Unassembled WGS sequence"/>
</dbReference>
<organism evidence="1 2">
    <name type="scientific">Coemansia asiatica</name>
    <dbReference type="NCBI Taxonomy" id="1052880"/>
    <lineage>
        <taxon>Eukaryota</taxon>
        <taxon>Fungi</taxon>
        <taxon>Fungi incertae sedis</taxon>
        <taxon>Zoopagomycota</taxon>
        <taxon>Kickxellomycotina</taxon>
        <taxon>Kickxellomycetes</taxon>
        <taxon>Kickxellales</taxon>
        <taxon>Kickxellaceae</taxon>
        <taxon>Coemansia</taxon>
    </lineage>
</organism>
<evidence type="ECO:0000313" key="1">
    <source>
        <dbReference type="EMBL" id="KAJ1645803.1"/>
    </source>
</evidence>
<dbReference type="EMBL" id="JANBOH010000088">
    <property type="protein sequence ID" value="KAJ1645803.1"/>
    <property type="molecule type" value="Genomic_DNA"/>
</dbReference>
<protein>
    <recommendedName>
        <fullName evidence="3">Ubiquitin-like domain-containing protein</fullName>
    </recommendedName>
</protein>
<keyword evidence="2" id="KW-1185">Reference proteome</keyword>
<accession>A0A9W7XN89</accession>
<dbReference type="AlphaFoldDB" id="A0A9W7XN89"/>
<evidence type="ECO:0008006" key="3">
    <source>
        <dbReference type="Google" id="ProtNLM"/>
    </source>
</evidence>
<sequence>MPFTVMLMEKNSNVKRAKVIANSSSKVEEFFKNAKKALQLKESDSINWFENSGGERIMEPSDSDKSLLDCDVDSGCTLYYVLKRD</sequence>
<evidence type="ECO:0000313" key="2">
    <source>
        <dbReference type="Proteomes" id="UP001145021"/>
    </source>
</evidence>
<proteinExistence type="predicted"/>